<evidence type="ECO:0000256" key="2">
    <source>
        <dbReference type="ARBA" id="ARBA00022741"/>
    </source>
</evidence>
<reference evidence="6 7" key="1">
    <citation type="submission" date="2017-06" db="EMBL/GenBank/DDBJ databases">
        <title>Raineya orbicola gen. nov., sp. nov. a slightly thermophilic bacterium of the phylum Bacteroidetes and the description of Raineyaceae fam. nov.</title>
        <authorList>
            <person name="Albuquerque L."/>
            <person name="Polonia A.R.M."/>
            <person name="Barroso C."/>
            <person name="Froufe H.J.C."/>
            <person name="Lage O."/>
            <person name="Lobo-Da-Cunha A."/>
            <person name="Egas C."/>
            <person name="Da Costa M.S."/>
        </authorList>
    </citation>
    <scope>NUCLEOTIDE SEQUENCE [LARGE SCALE GENOMIC DNA]</scope>
    <source>
        <strain evidence="6 7">SPSPC-11</strain>
    </source>
</reference>
<dbReference type="Gene3D" id="3.40.50.300">
    <property type="entry name" value="P-loop containing nucleotide triphosphate hydrolases"/>
    <property type="match status" value="1"/>
</dbReference>
<keyword evidence="4" id="KW-1278">Translocase</keyword>
<dbReference type="PANTHER" id="PTHR42798:SF7">
    <property type="entry name" value="ALPHA-D-RIBOSE 1-METHYLPHOSPHONATE 5-TRIPHOSPHATE SYNTHASE SUBUNIT PHNL"/>
    <property type="match status" value="1"/>
</dbReference>
<evidence type="ECO:0000313" key="7">
    <source>
        <dbReference type="Proteomes" id="UP000233387"/>
    </source>
</evidence>
<comment type="caution">
    <text evidence="6">The sequence shown here is derived from an EMBL/GenBank/DDBJ whole genome shotgun (WGS) entry which is preliminary data.</text>
</comment>
<protein>
    <submittedName>
        <fullName evidence="6">ABC-type antimicrobial peptide transport system ATPase component</fullName>
    </submittedName>
</protein>
<dbReference type="SMART" id="SM00382">
    <property type="entry name" value="AAA"/>
    <property type="match status" value="1"/>
</dbReference>
<dbReference type="PANTHER" id="PTHR42798">
    <property type="entry name" value="LIPOPROTEIN-RELEASING SYSTEM ATP-BINDING PROTEIN LOLD"/>
    <property type="match status" value="1"/>
</dbReference>
<dbReference type="SUPFAM" id="SSF52540">
    <property type="entry name" value="P-loop containing nucleoside triphosphate hydrolases"/>
    <property type="match status" value="1"/>
</dbReference>
<dbReference type="GO" id="GO:0016887">
    <property type="term" value="F:ATP hydrolysis activity"/>
    <property type="evidence" value="ECO:0007669"/>
    <property type="project" value="InterPro"/>
</dbReference>
<accession>A0A2N3IC66</accession>
<dbReference type="AlphaFoldDB" id="A0A2N3IC66"/>
<dbReference type="Pfam" id="PF00005">
    <property type="entry name" value="ABC_tran"/>
    <property type="match status" value="1"/>
</dbReference>
<feature type="domain" description="ABC transporter" evidence="5">
    <location>
        <begin position="3"/>
        <end position="215"/>
    </location>
</feature>
<gene>
    <name evidence="6" type="ORF">Rain11_1861</name>
</gene>
<dbReference type="PROSITE" id="PS50893">
    <property type="entry name" value="ABC_TRANSPORTER_2"/>
    <property type="match status" value="1"/>
</dbReference>
<dbReference type="InterPro" id="IPR027417">
    <property type="entry name" value="P-loop_NTPase"/>
</dbReference>
<dbReference type="OrthoDB" id="9802264at2"/>
<evidence type="ECO:0000259" key="5">
    <source>
        <dbReference type="PROSITE" id="PS50893"/>
    </source>
</evidence>
<keyword evidence="3" id="KW-0067">ATP-binding</keyword>
<evidence type="ECO:0000313" key="6">
    <source>
        <dbReference type="EMBL" id="PKQ67843.1"/>
    </source>
</evidence>
<name>A0A2N3IC66_9BACT</name>
<dbReference type="InterPro" id="IPR003439">
    <property type="entry name" value="ABC_transporter-like_ATP-bd"/>
</dbReference>
<evidence type="ECO:0000256" key="4">
    <source>
        <dbReference type="ARBA" id="ARBA00022967"/>
    </source>
</evidence>
<dbReference type="InterPro" id="IPR003593">
    <property type="entry name" value="AAA+_ATPase"/>
</dbReference>
<comment type="similarity">
    <text evidence="1">Belongs to the ABC transporter superfamily.</text>
</comment>
<evidence type="ECO:0000256" key="1">
    <source>
        <dbReference type="ARBA" id="ARBA00005417"/>
    </source>
</evidence>
<dbReference type="GO" id="GO:0005524">
    <property type="term" value="F:ATP binding"/>
    <property type="evidence" value="ECO:0007669"/>
    <property type="project" value="UniProtKB-KW"/>
</dbReference>
<proteinExistence type="inferred from homology"/>
<dbReference type="RefSeq" id="WP_101359134.1">
    <property type="nucleotide sequence ID" value="NZ_NKXO01000029.1"/>
</dbReference>
<sequence length="216" mass="24841">MQITLEKIVPEPLAEVFNPQSEVWNTTIRFEKGKNYLIYSPSGKGKSTFLHIIYGLRKDFQGNLLVTGKNSQQLSAEEWANIRQNHFSIVFQDLRLFLHLTAWENLLIKAALYAHTQEKELQEQAEFLGVAHVLHKKAHTLSYGERQRIAIIRALIQPFEWLLLDEPFSHLDSANTEKACKLIAEKTQKQNASILMTSLGAEQSYFLNFDEKKLLG</sequence>
<dbReference type="EMBL" id="NKXO01000029">
    <property type="protein sequence ID" value="PKQ67843.1"/>
    <property type="molecule type" value="Genomic_DNA"/>
</dbReference>
<dbReference type="Proteomes" id="UP000233387">
    <property type="component" value="Unassembled WGS sequence"/>
</dbReference>
<dbReference type="InterPro" id="IPR017871">
    <property type="entry name" value="ABC_transporter-like_CS"/>
</dbReference>
<keyword evidence="2" id="KW-0547">Nucleotide-binding</keyword>
<organism evidence="6 7">
    <name type="scientific">Raineya orbicola</name>
    <dbReference type="NCBI Taxonomy" id="2016530"/>
    <lineage>
        <taxon>Bacteria</taxon>
        <taxon>Pseudomonadati</taxon>
        <taxon>Bacteroidota</taxon>
        <taxon>Cytophagia</taxon>
        <taxon>Cytophagales</taxon>
        <taxon>Raineyaceae</taxon>
        <taxon>Raineya</taxon>
    </lineage>
</organism>
<evidence type="ECO:0000256" key="3">
    <source>
        <dbReference type="ARBA" id="ARBA00022840"/>
    </source>
</evidence>
<keyword evidence="7" id="KW-1185">Reference proteome</keyword>
<dbReference type="PROSITE" id="PS00211">
    <property type="entry name" value="ABC_TRANSPORTER_1"/>
    <property type="match status" value="1"/>
</dbReference>